<dbReference type="RefSeq" id="WP_097553799.1">
    <property type="nucleotide sequence ID" value="NZ_PCMW01000032.1"/>
</dbReference>
<dbReference type="PANTHER" id="PTHR37947:SF1">
    <property type="entry name" value="BLL2462 PROTEIN"/>
    <property type="match status" value="1"/>
</dbReference>
<dbReference type="AlphaFoldDB" id="A0A2H3KCK1"/>
<sequence length="675" mass="77719">MNTTTILLIFLAVLIAIGIAFYQYIYKNTNKSKTILFLACLRFFSVFILLLLLINPVISRNTFEIVKTPLAIVMDNSSSIKNLFAQKTASEVYQQLAQNADLKTKFDVQLLKFDDKTEMSQQIDFKGTKTNIDGVGTYIKNILKNNYFPTVIITDGNQTSGNDYTFSFPKHAQIFPVIVGDTTTFLDLKINQLNVNKYAFYKNKFPVEVFLQYSGNKPVHANFSITNGNNTLVKQAISFSKNKKSAVLQVLLPADKMGLQIYKAQINSSEKERNIHNNIKNFAIDIIDQKTNIALVSAISHPDLGAIKRAIETNNQRKVTILKPTAIQSLQDFNVLLLYQPNESFKNIFDLKAKMKLNALIITGLHTDFNFLNQNQTDFVFQMTTQKEDYLAAFEEQFNLFAIEPHIFNELPPLQNPFGKIISKAPNQVLLNAKIRNINTQQPLLTFVSYTAQRNAYLFGENIWKWRLQEHLNQKSFEKFDQFLDKTIQFLASNDRKKSLIVHHEHFYNASDLIEITAEFFNKNYEFDEKAKLTISIINKDNKKQIKYDFLKNNNSFKVNLEGLEAGHYQFIVKEINTNAVYNSFFEIAPFDIEKQFVNPEVLKLQQLAQNYGGKCFYPTQTPALIKQLLDNPNYKPTEKAIVKKTPLIDWEWLLALLALVLSVEWFVRKYNGLL</sequence>
<feature type="transmembrane region" description="Helical" evidence="1">
    <location>
        <begin position="36"/>
        <end position="58"/>
    </location>
</feature>
<evidence type="ECO:0000313" key="3">
    <source>
        <dbReference type="Proteomes" id="UP000220828"/>
    </source>
</evidence>
<name>A0A2H3KCK1_9FLAO</name>
<proteinExistence type="predicted"/>
<protein>
    <recommendedName>
        <fullName evidence="4">VWA domain-containing protein</fullName>
    </recommendedName>
</protein>
<comment type="caution">
    <text evidence="2">The sequence shown here is derived from an EMBL/GenBank/DDBJ whole genome shotgun (WGS) entry which is preliminary data.</text>
</comment>
<dbReference type="PANTHER" id="PTHR37947">
    <property type="entry name" value="BLL2462 PROTEIN"/>
    <property type="match status" value="1"/>
</dbReference>
<gene>
    <name evidence="2" type="ORF">B0A77_05390</name>
</gene>
<dbReference type="OrthoDB" id="9763076at2"/>
<keyword evidence="1" id="KW-0812">Transmembrane</keyword>
<feature type="transmembrane region" description="Helical" evidence="1">
    <location>
        <begin position="6"/>
        <end position="24"/>
    </location>
</feature>
<dbReference type="EMBL" id="PCMW01000032">
    <property type="protein sequence ID" value="PDS25112.1"/>
    <property type="molecule type" value="Genomic_DNA"/>
</dbReference>
<organism evidence="2 3">
    <name type="scientific">Flavobacterium branchiophilum</name>
    <dbReference type="NCBI Taxonomy" id="55197"/>
    <lineage>
        <taxon>Bacteria</taxon>
        <taxon>Pseudomonadati</taxon>
        <taxon>Bacteroidota</taxon>
        <taxon>Flavobacteriia</taxon>
        <taxon>Flavobacteriales</taxon>
        <taxon>Flavobacteriaceae</taxon>
        <taxon>Flavobacterium</taxon>
    </lineage>
</organism>
<evidence type="ECO:0000256" key="1">
    <source>
        <dbReference type="SAM" id="Phobius"/>
    </source>
</evidence>
<evidence type="ECO:0008006" key="4">
    <source>
        <dbReference type="Google" id="ProtNLM"/>
    </source>
</evidence>
<reference evidence="2 3" key="1">
    <citation type="submission" date="2017-09" db="EMBL/GenBank/DDBJ databases">
        <title>Whole genomes of Flavobacteriaceae.</title>
        <authorList>
            <person name="Stine C."/>
            <person name="Li C."/>
            <person name="Tadesse D."/>
        </authorList>
    </citation>
    <scope>NUCLEOTIDE SEQUENCE [LARGE SCALE GENOMIC DNA]</scope>
    <source>
        <strain evidence="2 3">ATCC 35036</strain>
    </source>
</reference>
<keyword evidence="1" id="KW-1133">Transmembrane helix</keyword>
<evidence type="ECO:0000313" key="2">
    <source>
        <dbReference type="EMBL" id="PDS25112.1"/>
    </source>
</evidence>
<keyword evidence="1" id="KW-0472">Membrane</keyword>
<dbReference type="Proteomes" id="UP000220828">
    <property type="component" value="Unassembled WGS sequence"/>
</dbReference>
<accession>A0A2H3KCK1</accession>